<proteinExistence type="predicted"/>
<evidence type="ECO:0000313" key="3">
    <source>
        <dbReference type="EMBL" id="KAL0275567.1"/>
    </source>
</evidence>
<dbReference type="AlphaFoldDB" id="A0AAW2I065"/>
<evidence type="ECO:0000256" key="1">
    <source>
        <dbReference type="ARBA" id="ARBA00022441"/>
    </source>
</evidence>
<name>A0AAW2I065_9NEOP</name>
<dbReference type="InterPro" id="IPR015915">
    <property type="entry name" value="Kelch-typ_b-propeller"/>
</dbReference>
<feature type="domain" description="BACK" evidence="2">
    <location>
        <begin position="1"/>
        <end position="36"/>
    </location>
</feature>
<sequence>MSWLEHDLPKRTADVSRLLSYVKLPLLSPSFIVDHIESNPLFHNNPKCRELIMEAFKYHLLPERRSMLQSPRTFPRKSTLGGLCAVGGVDSNKGAISIEKYDIRIDKWIHIANMTIRRLQFGVAVIEDKLYVVGGRDGLKTLNRVECYDLKTKTWSNLPEMLTHRHGLGVGVLEGPLYAVGGHDGWSYLNSVERWDPQTKAWSDVAPMLTQRSTLGVAVLNGKLYAVGGRDGSSCLRSVECYDPHTNKWTACASMSKRRGGVGVGVLNGYLYAVGGHDAPSSIPSGKRLDCVERYNPKSDVWQTVASMSTGRDAVGVCLLGERLFAVGGYDGNSYLKLVEAYDAEENEWHQVASLNNERAGACVVAIKNYNT</sequence>
<dbReference type="Pfam" id="PF07707">
    <property type="entry name" value="BACK"/>
    <property type="match status" value="1"/>
</dbReference>
<dbReference type="InterPro" id="IPR006652">
    <property type="entry name" value="Kelch_1"/>
</dbReference>
<organism evidence="3">
    <name type="scientific">Menopon gallinae</name>
    <name type="common">poultry shaft louse</name>
    <dbReference type="NCBI Taxonomy" id="328185"/>
    <lineage>
        <taxon>Eukaryota</taxon>
        <taxon>Metazoa</taxon>
        <taxon>Ecdysozoa</taxon>
        <taxon>Arthropoda</taxon>
        <taxon>Hexapoda</taxon>
        <taxon>Insecta</taxon>
        <taxon>Pterygota</taxon>
        <taxon>Neoptera</taxon>
        <taxon>Paraneoptera</taxon>
        <taxon>Psocodea</taxon>
        <taxon>Troctomorpha</taxon>
        <taxon>Phthiraptera</taxon>
        <taxon>Amblycera</taxon>
        <taxon>Menoponidae</taxon>
        <taxon>Menopon</taxon>
    </lineage>
</organism>
<accession>A0AAW2I065</accession>
<dbReference type="FunFam" id="2.120.10.80:FF:000017">
    <property type="entry name" value="kelch-like protein 1 isoform X2"/>
    <property type="match status" value="1"/>
</dbReference>
<comment type="caution">
    <text evidence="3">The sequence shown here is derived from an EMBL/GenBank/DDBJ whole genome shotgun (WGS) entry which is preliminary data.</text>
</comment>
<dbReference type="PRINTS" id="PR00501">
    <property type="entry name" value="KELCHREPEAT"/>
</dbReference>
<dbReference type="PANTHER" id="PTHR45632">
    <property type="entry name" value="LD33804P"/>
    <property type="match status" value="1"/>
</dbReference>
<dbReference type="Gene3D" id="2.120.10.80">
    <property type="entry name" value="Kelch-type beta propeller"/>
    <property type="match status" value="1"/>
</dbReference>
<evidence type="ECO:0000259" key="2">
    <source>
        <dbReference type="Pfam" id="PF07707"/>
    </source>
</evidence>
<dbReference type="SMART" id="SM00612">
    <property type="entry name" value="Kelch"/>
    <property type="match status" value="6"/>
</dbReference>
<dbReference type="SUPFAM" id="SSF117281">
    <property type="entry name" value="Kelch motif"/>
    <property type="match status" value="2"/>
</dbReference>
<dbReference type="PANTHER" id="PTHR45632:SF26">
    <property type="entry name" value="BTB DOMAIN-CONTAINING PROTEIN"/>
    <property type="match status" value="1"/>
</dbReference>
<dbReference type="InterPro" id="IPR011705">
    <property type="entry name" value="BACK"/>
</dbReference>
<dbReference type="Gene3D" id="1.25.40.420">
    <property type="match status" value="1"/>
</dbReference>
<dbReference type="FunFam" id="2.120.10.80:FF:000021">
    <property type="entry name" value="kelch-like protein 1 isoform X2"/>
    <property type="match status" value="1"/>
</dbReference>
<dbReference type="Pfam" id="PF01344">
    <property type="entry name" value="Kelch_1"/>
    <property type="match status" value="5"/>
</dbReference>
<protein>
    <recommendedName>
        <fullName evidence="2">BACK domain-containing protein</fullName>
    </recommendedName>
</protein>
<gene>
    <name evidence="3" type="ORF">PYX00_003381</name>
</gene>
<keyword evidence="1" id="KW-0880">Kelch repeat</keyword>
<reference evidence="3" key="1">
    <citation type="journal article" date="2024" name="Gigascience">
        <title>Chromosome-level genome of the poultry shaft louse Menopon gallinae provides insight into the host-switching and adaptive evolution of parasitic lice.</title>
        <authorList>
            <person name="Xu Y."/>
            <person name="Ma L."/>
            <person name="Liu S."/>
            <person name="Liang Y."/>
            <person name="Liu Q."/>
            <person name="He Z."/>
            <person name="Tian L."/>
            <person name="Duan Y."/>
            <person name="Cai W."/>
            <person name="Li H."/>
            <person name="Song F."/>
        </authorList>
    </citation>
    <scope>NUCLEOTIDE SEQUENCE</scope>
    <source>
        <strain evidence="3">Cailab_2023a</strain>
    </source>
</reference>
<dbReference type="EMBL" id="JARGDH010000002">
    <property type="protein sequence ID" value="KAL0275567.1"/>
    <property type="molecule type" value="Genomic_DNA"/>
</dbReference>